<gene>
    <name evidence="6" type="ORF">WKW82_24245</name>
</gene>
<dbReference type="PANTHER" id="PTHR30126:SF94">
    <property type="entry name" value="LYSR FAMILY TRANSCRIPTIONAL REGULATOR"/>
    <property type="match status" value="1"/>
</dbReference>
<dbReference type="Pfam" id="PF03466">
    <property type="entry name" value="LysR_substrate"/>
    <property type="match status" value="1"/>
</dbReference>
<dbReference type="PANTHER" id="PTHR30126">
    <property type="entry name" value="HTH-TYPE TRANSCRIPTIONAL REGULATOR"/>
    <property type="match status" value="1"/>
</dbReference>
<dbReference type="EMBL" id="JBBKZT010000012">
    <property type="protein sequence ID" value="MEJ8849779.1"/>
    <property type="molecule type" value="Genomic_DNA"/>
</dbReference>
<keyword evidence="3" id="KW-0238">DNA-binding</keyword>
<dbReference type="CDD" id="cd05466">
    <property type="entry name" value="PBP2_LTTR_substrate"/>
    <property type="match status" value="1"/>
</dbReference>
<name>A0ABU8WR03_9BURK</name>
<proteinExistence type="inferred from homology"/>
<evidence type="ECO:0000259" key="5">
    <source>
        <dbReference type="PROSITE" id="PS50931"/>
    </source>
</evidence>
<dbReference type="InterPro" id="IPR000847">
    <property type="entry name" value="LysR_HTH_N"/>
</dbReference>
<dbReference type="InterPro" id="IPR036388">
    <property type="entry name" value="WH-like_DNA-bd_sf"/>
</dbReference>
<keyword evidence="4" id="KW-0804">Transcription</keyword>
<dbReference type="Pfam" id="PF00126">
    <property type="entry name" value="HTH_1"/>
    <property type="match status" value="1"/>
</dbReference>
<evidence type="ECO:0000313" key="7">
    <source>
        <dbReference type="Proteomes" id="UP001385892"/>
    </source>
</evidence>
<dbReference type="SUPFAM" id="SSF53850">
    <property type="entry name" value="Periplasmic binding protein-like II"/>
    <property type="match status" value="1"/>
</dbReference>
<dbReference type="Proteomes" id="UP001385892">
    <property type="component" value="Unassembled WGS sequence"/>
</dbReference>
<keyword evidence="2" id="KW-0805">Transcription regulation</keyword>
<evidence type="ECO:0000256" key="2">
    <source>
        <dbReference type="ARBA" id="ARBA00023015"/>
    </source>
</evidence>
<accession>A0ABU8WR03</accession>
<comment type="similarity">
    <text evidence="1">Belongs to the LysR transcriptional regulatory family.</text>
</comment>
<dbReference type="PROSITE" id="PS50931">
    <property type="entry name" value="HTH_LYSR"/>
    <property type="match status" value="1"/>
</dbReference>
<dbReference type="InterPro" id="IPR005119">
    <property type="entry name" value="LysR_subst-bd"/>
</dbReference>
<protein>
    <submittedName>
        <fullName evidence="6">LysR family transcriptional regulator</fullName>
    </submittedName>
</protein>
<feature type="domain" description="HTH lysR-type" evidence="5">
    <location>
        <begin position="1"/>
        <end position="58"/>
    </location>
</feature>
<evidence type="ECO:0000256" key="4">
    <source>
        <dbReference type="ARBA" id="ARBA00023163"/>
    </source>
</evidence>
<dbReference type="Gene3D" id="1.10.10.10">
    <property type="entry name" value="Winged helix-like DNA-binding domain superfamily/Winged helix DNA-binding domain"/>
    <property type="match status" value="1"/>
</dbReference>
<dbReference type="SUPFAM" id="SSF46785">
    <property type="entry name" value="Winged helix' DNA-binding domain"/>
    <property type="match status" value="1"/>
</dbReference>
<dbReference type="RefSeq" id="WP_340344903.1">
    <property type="nucleotide sequence ID" value="NZ_JBBKZT010000012.1"/>
</dbReference>
<reference evidence="6 7" key="1">
    <citation type="submission" date="2024-03" db="EMBL/GenBank/DDBJ databases">
        <title>Novel species of the genus Variovorax.</title>
        <authorList>
            <person name="Liu Q."/>
            <person name="Xin Y.-H."/>
        </authorList>
    </citation>
    <scope>NUCLEOTIDE SEQUENCE [LARGE SCALE GENOMIC DNA]</scope>
    <source>
        <strain evidence="6 7">KACC 18900</strain>
    </source>
</reference>
<dbReference type="InterPro" id="IPR036390">
    <property type="entry name" value="WH_DNA-bd_sf"/>
</dbReference>
<evidence type="ECO:0000256" key="1">
    <source>
        <dbReference type="ARBA" id="ARBA00009437"/>
    </source>
</evidence>
<evidence type="ECO:0000313" key="6">
    <source>
        <dbReference type="EMBL" id="MEJ8849779.1"/>
    </source>
</evidence>
<sequence>MTLKQLEAFYWAANCASFVQAAERVHLSVSSLSKRISELELDLGKPLFNRDGHKAILTDAGQLLLPRAKALLAQAEEARSAVIKDVSLRGVCRFGVGEISALTWLPKVIRVARERYPELKLEPSVDAGSSLGSLEQKVFEGVLDFAVIAGRPTRSAILSEHIGEAHFKWVASRSLTGKAVTVTAEMLADIPVISSPPGTGSTRVLNDWLDATNMTIGQRLSCNSWAGVAGLLAEGLGIGILPASWAIPMTRSGDLRLLKIEHPMQPLRYAFHWRKDDHRPLIGSMLQAVKDCIDFEEPVRWLRQLAVPLSETARPRSS</sequence>
<dbReference type="Gene3D" id="3.40.190.10">
    <property type="entry name" value="Periplasmic binding protein-like II"/>
    <property type="match status" value="2"/>
</dbReference>
<comment type="caution">
    <text evidence="6">The sequence shown here is derived from an EMBL/GenBank/DDBJ whole genome shotgun (WGS) entry which is preliminary data.</text>
</comment>
<organism evidence="6 7">
    <name type="scientific">Variovorax rhizosphaerae</name>
    <dbReference type="NCBI Taxonomy" id="1836200"/>
    <lineage>
        <taxon>Bacteria</taxon>
        <taxon>Pseudomonadati</taxon>
        <taxon>Pseudomonadota</taxon>
        <taxon>Betaproteobacteria</taxon>
        <taxon>Burkholderiales</taxon>
        <taxon>Comamonadaceae</taxon>
        <taxon>Variovorax</taxon>
    </lineage>
</organism>
<keyword evidence="7" id="KW-1185">Reference proteome</keyword>
<evidence type="ECO:0000256" key="3">
    <source>
        <dbReference type="ARBA" id="ARBA00023125"/>
    </source>
</evidence>